<keyword evidence="1 2" id="KW-0175">Coiled coil</keyword>
<name>A0AA85EJK8_9TREM</name>
<dbReference type="AlphaFoldDB" id="A0AA85EJK8"/>
<dbReference type="Proteomes" id="UP000050792">
    <property type="component" value="Unassembled WGS sequence"/>
</dbReference>
<accession>A0AA85EJK8</accession>
<evidence type="ECO:0000256" key="2">
    <source>
        <dbReference type="SAM" id="Coils"/>
    </source>
</evidence>
<feature type="coiled-coil region" evidence="2">
    <location>
        <begin position="73"/>
        <end position="100"/>
    </location>
</feature>
<evidence type="ECO:0000313" key="6">
    <source>
        <dbReference type="WBParaSite" id="SRDH1_11010.4"/>
    </source>
</evidence>
<keyword evidence="3" id="KW-1185">Reference proteome</keyword>
<evidence type="ECO:0000313" key="3">
    <source>
        <dbReference type="Proteomes" id="UP000050792"/>
    </source>
</evidence>
<dbReference type="PANTHER" id="PTHR46292">
    <property type="entry name" value="COILED-COIL DOMAIN-CONTAINING PROTEIN 102A"/>
    <property type="match status" value="1"/>
</dbReference>
<evidence type="ECO:0000313" key="5">
    <source>
        <dbReference type="WBParaSite" id="SRDH1_11010.3"/>
    </source>
</evidence>
<reference evidence="4 5" key="2">
    <citation type="submission" date="2023-11" db="UniProtKB">
        <authorList>
            <consortium name="WormBaseParasite"/>
        </authorList>
    </citation>
    <scope>IDENTIFICATION</scope>
</reference>
<dbReference type="PANTHER" id="PTHR46292:SF1">
    <property type="entry name" value="COILED-COIL DOMAIN-CONTAINING PROTEIN 102A"/>
    <property type="match status" value="1"/>
</dbReference>
<organism evidence="3 6">
    <name type="scientific">Schistosoma rodhaini</name>
    <dbReference type="NCBI Taxonomy" id="6188"/>
    <lineage>
        <taxon>Eukaryota</taxon>
        <taxon>Metazoa</taxon>
        <taxon>Spiralia</taxon>
        <taxon>Lophotrochozoa</taxon>
        <taxon>Platyhelminthes</taxon>
        <taxon>Trematoda</taxon>
        <taxon>Digenea</taxon>
        <taxon>Strigeidida</taxon>
        <taxon>Schistosomatoidea</taxon>
        <taxon>Schistosomatidae</taxon>
        <taxon>Schistosoma</taxon>
    </lineage>
</organism>
<evidence type="ECO:0000313" key="4">
    <source>
        <dbReference type="WBParaSite" id="SRDH1_11010.1"/>
    </source>
</evidence>
<dbReference type="WBParaSite" id="SRDH1_11010.4">
    <property type="protein sequence ID" value="SRDH1_11010.4"/>
    <property type="gene ID" value="SRDH1_11010"/>
</dbReference>
<dbReference type="WBParaSite" id="SRDH1_11010.3">
    <property type="protein sequence ID" value="SRDH1_11010.3"/>
    <property type="gene ID" value="SRDH1_11010"/>
</dbReference>
<proteinExistence type="predicted"/>
<reference evidence="3" key="1">
    <citation type="submission" date="2022-06" db="EMBL/GenBank/DDBJ databases">
        <authorList>
            <person name="Berger JAMES D."/>
            <person name="Berger JAMES D."/>
        </authorList>
    </citation>
    <scope>NUCLEOTIDE SEQUENCE [LARGE SCALE GENOMIC DNA]</scope>
</reference>
<sequence length="412" mass="48037">MRVADQHSRCFNNRSHPRSCTSECRQRDKDLEEARSRATQLEKTMRWWSDCTASWREKWASLRDERNYLRDKLSSTQKSLDNATEIIETLKLEKQQLLEDFYSSNNQLQKYNSISTMKSTINPISSTKQETIQSGITESNVDQDMCGVEKLNRSKDIRGKSIGFLNNDQPTRTQLMELSSTIRWWKNQCMNLEQEIRHLFELNTKHWSKCKILSHKNFLLSQENDLLKKEISNLWCIRDNQHDGRTDPISCANNYGTQGSNENIECGTCKQNIENTETSVEDLLLQLSERNCQLDLLQRRLSFMLHERGVLRHQLEEMSIVKDKSENKAYLTAKNIKTEFIENTETLKDDYSKYSYRTELNSNCDTEFTSEVPKSVMTNILSDKLETISPSDESTLMNNKITELRSDATDGL</sequence>
<dbReference type="WBParaSite" id="SRDH1_11010.1">
    <property type="protein sequence ID" value="SRDH1_11010.1"/>
    <property type="gene ID" value="SRDH1_11010"/>
</dbReference>
<protein>
    <submittedName>
        <fullName evidence="4 5">Coiled-coil domain-containing protein 102A</fullName>
    </submittedName>
</protein>
<evidence type="ECO:0000256" key="1">
    <source>
        <dbReference type="ARBA" id="ARBA00023054"/>
    </source>
</evidence>